<accession>A0ABQ9YTN3</accession>
<evidence type="ECO:0000313" key="2">
    <source>
        <dbReference type="Proteomes" id="UP001234178"/>
    </source>
</evidence>
<reference evidence="1 2" key="1">
    <citation type="journal article" date="2023" name="Nucleic Acids Res.">
        <title>The hologenome of Daphnia magna reveals possible DNA methylation and microbiome-mediated evolution of the host genome.</title>
        <authorList>
            <person name="Chaturvedi A."/>
            <person name="Li X."/>
            <person name="Dhandapani V."/>
            <person name="Marshall H."/>
            <person name="Kissane S."/>
            <person name="Cuenca-Cambronero M."/>
            <person name="Asole G."/>
            <person name="Calvet F."/>
            <person name="Ruiz-Romero M."/>
            <person name="Marangio P."/>
            <person name="Guigo R."/>
            <person name="Rago D."/>
            <person name="Mirbahai L."/>
            <person name="Eastwood N."/>
            <person name="Colbourne J.K."/>
            <person name="Zhou J."/>
            <person name="Mallon E."/>
            <person name="Orsini L."/>
        </authorList>
    </citation>
    <scope>NUCLEOTIDE SEQUENCE [LARGE SCALE GENOMIC DNA]</scope>
    <source>
        <strain evidence="1">LRV0_1</strain>
    </source>
</reference>
<protein>
    <submittedName>
        <fullName evidence="1">Uncharacterized protein</fullName>
    </submittedName>
</protein>
<comment type="caution">
    <text evidence="1">The sequence shown here is derived from an EMBL/GenBank/DDBJ whole genome shotgun (WGS) entry which is preliminary data.</text>
</comment>
<evidence type="ECO:0000313" key="1">
    <source>
        <dbReference type="EMBL" id="KAK4004005.1"/>
    </source>
</evidence>
<dbReference type="Proteomes" id="UP001234178">
    <property type="component" value="Unassembled WGS sequence"/>
</dbReference>
<dbReference type="EMBL" id="JAOYFB010000001">
    <property type="protein sequence ID" value="KAK4004005.1"/>
    <property type="molecule type" value="Genomic_DNA"/>
</dbReference>
<sequence>MIVIIQKAAMPPLIASLAHPVIALQSRNLCPQVMRQSLKKQLPRPASIFFSVGGAVMEN</sequence>
<gene>
    <name evidence="1" type="ORF">OUZ56_005748</name>
</gene>
<proteinExistence type="predicted"/>
<organism evidence="1 2">
    <name type="scientific">Daphnia magna</name>
    <dbReference type="NCBI Taxonomy" id="35525"/>
    <lineage>
        <taxon>Eukaryota</taxon>
        <taxon>Metazoa</taxon>
        <taxon>Ecdysozoa</taxon>
        <taxon>Arthropoda</taxon>
        <taxon>Crustacea</taxon>
        <taxon>Branchiopoda</taxon>
        <taxon>Diplostraca</taxon>
        <taxon>Cladocera</taxon>
        <taxon>Anomopoda</taxon>
        <taxon>Daphniidae</taxon>
        <taxon>Daphnia</taxon>
    </lineage>
</organism>
<keyword evidence="2" id="KW-1185">Reference proteome</keyword>
<name>A0ABQ9YTN3_9CRUS</name>